<sequence>IEKALQKSIRCAQTIYGVIESGKAYKADSPKKTVDMAGTPFMWTVRGASFIPVSDFIKSLTDHKKIMLKTSVKLATERMQRGSVTYYQAKVAETGEPHFGEDDINILSSFADDVNKYNAYVLKEHKDAKKLLDVQDELDVEAELAVGA</sequence>
<name>A0A382GMF4_9ZZZZ</name>
<feature type="non-terminal residue" evidence="1">
    <location>
        <position position="1"/>
    </location>
</feature>
<accession>A0A382GMF4</accession>
<proteinExistence type="predicted"/>
<dbReference type="AlphaFoldDB" id="A0A382GMF4"/>
<reference evidence="1" key="1">
    <citation type="submission" date="2018-05" db="EMBL/GenBank/DDBJ databases">
        <authorList>
            <person name="Lanie J.A."/>
            <person name="Ng W.-L."/>
            <person name="Kazmierczak K.M."/>
            <person name="Andrzejewski T.M."/>
            <person name="Davidsen T.M."/>
            <person name="Wayne K.J."/>
            <person name="Tettelin H."/>
            <person name="Glass J.I."/>
            <person name="Rusch D."/>
            <person name="Podicherti R."/>
            <person name="Tsui H.-C.T."/>
            <person name="Winkler M.E."/>
        </authorList>
    </citation>
    <scope>NUCLEOTIDE SEQUENCE</scope>
</reference>
<protein>
    <submittedName>
        <fullName evidence="1">Uncharacterized protein</fullName>
    </submittedName>
</protein>
<gene>
    <name evidence="1" type="ORF">METZ01_LOCUS228829</name>
</gene>
<organism evidence="1">
    <name type="scientific">marine metagenome</name>
    <dbReference type="NCBI Taxonomy" id="408172"/>
    <lineage>
        <taxon>unclassified sequences</taxon>
        <taxon>metagenomes</taxon>
        <taxon>ecological metagenomes</taxon>
    </lineage>
</organism>
<evidence type="ECO:0000313" key="1">
    <source>
        <dbReference type="EMBL" id="SVB75975.1"/>
    </source>
</evidence>
<dbReference type="EMBL" id="UINC01056211">
    <property type="protein sequence ID" value="SVB75975.1"/>
    <property type="molecule type" value="Genomic_DNA"/>
</dbReference>